<gene>
    <name evidence="6" type="ORF">ICL16_21770</name>
</gene>
<evidence type="ECO:0000313" key="7">
    <source>
        <dbReference type="Proteomes" id="UP000629098"/>
    </source>
</evidence>
<dbReference type="FunFam" id="3.30.300.30:FF:000010">
    <property type="entry name" value="Enterobactin synthetase component F"/>
    <property type="match status" value="1"/>
</dbReference>
<comment type="similarity">
    <text evidence="2">Belongs to the ATP-dependent AMP-binding enzyme family.</text>
</comment>
<dbReference type="SUPFAM" id="SSF52777">
    <property type="entry name" value="CoA-dependent acyltransferases"/>
    <property type="match status" value="1"/>
</dbReference>
<comment type="caution">
    <text evidence="6">The sequence shown here is derived from an EMBL/GenBank/DDBJ whole genome shotgun (WGS) entry which is preliminary data.</text>
</comment>
<protein>
    <submittedName>
        <fullName evidence="6">Amino acid adenylation domain-containing protein</fullName>
    </submittedName>
</protein>
<dbReference type="Gene3D" id="3.30.300.30">
    <property type="match status" value="1"/>
</dbReference>
<dbReference type="InterPro" id="IPR045851">
    <property type="entry name" value="AMP-bd_C_sf"/>
</dbReference>
<dbReference type="Gene3D" id="3.30.559.30">
    <property type="entry name" value="Nonribosomal peptide synthetase, condensation domain"/>
    <property type="match status" value="1"/>
</dbReference>
<comment type="cofactor">
    <cofactor evidence="1">
        <name>pantetheine 4'-phosphate</name>
        <dbReference type="ChEBI" id="CHEBI:47942"/>
    </cofactor>
</comment>
<dbReference type="Pfam" id="PF00550">
    <property type="entry name" value="PP-binding"/>
    <property type="match status" value="1"/>
</dbReference>
<dbReference type="InterPro" id="IPR010071">
    <property type="entry name" value="AA_adenyl_dom"/>
</dbReference>
<name>A0A8J6XE42_9CYAN</name>
<dbReference type="RefSeq" id="WP_190831936.1">
    <property type="nucleotide sequence ID" value="NZ_CAWPPI010000072.1"/>
</dbReference>
<dbReference type="GO" id="GO:0008610">
    <property type="term" value="P:lipid biosynthetic process"/>
    <property type="evidence" value="ECO:0007669"/>
    <property type="project" value="UniProtKB-ARBA"/>
</dbReference>
<dbReference type="InterPro" id="IPR001031">
    <property type="entry name" value="Thioesterase"/>
</dbReference>
<dbReference type="InterPro" id="IPR020845">
    <property type="entry name" value="AMP-binding_CS"/>
</dbReference>
<dbReference type="FunFam" id="1.10.1200.10:FF:000005">
    <property type="entry name" value="Nonribosomal peptide synthetase 1"/>
    <property type="match status" value="1"/>
</dbReference>
<dbReference type="NCBIfam" id="TIGR01733">
    <property type="entry name" value="AA-adenyl-dom"/>
    <property type="match status" value="1"/>
</dbReference>
<dbReference type="FunFam" id="3.40.50.12780:FF:000012">
    <property type="entry name" value="Non-ribosomal peptide synthetase"/>
    <property type="match status" value="1"/>
</dbReference>
<evidence type="ECO:0000256" key="3">
    <source>
        <dbReference type="ARBA" id="ARBA00022450"/>
    </source>
</evidence>
<dbReference type="SUPFAM" id="SSF53474">
    <property type="entry name" value="alpha/beta-Hydrolases"/>
    <property type="match status" value="1"/>
</dbReference>
<keyword evidence="7" id="KW-1185">Reference proteome</keyword>
<dbReference type="Proteomes" id="UP000629098">
    <property type="component" value="Unassembled WGS sequence"/>
</dbReference>
<dbReference type="GO" id="GO:0047527">
    <property type="term" value="F:2,3-dihydroxybenzoate-serine ligase activity"/>
    <property type="evidence" value="ECO:0007669"/>
    <property type="project" value="TreeGrafter"/>
</dbReference>
<dbReference type="GO" id="GO:0031177">
    <property type="term" value="F:phosphopantetheine binding"/>
    <property type="evidence" value="ECO:0007669"/>
    <property type="project" value="TreeGrafter"/>
</dbReference>
<dbReference type="InterPro" id="IPR025110">
    <property type="entry name" value="AMP-bd_C"/>
</dbReference>
<keyword evidence="4" id="KW-0597">Phosphoprotein</keyword>
<dbReference type="Gene3D" id="3.30.559.10">
    <property type="entry name" value="Chloramphenicol acetyltransferase-like domain"/>
    <property type="match status" value="1"/>
</dbReference>
<proteinExistence type="inferred from homology"/>
<dbReference type="InterPro" id="IPR000873">
    <property type="entry name" value="AMP-dep_synth/lig_dom"/>
</dbReference>
<evidence type="ECO:0000259" key="5">
    <source>
        <dbReference type="PROSITE" id="PS50075"/>
    </source>
</evidence>
<dbReference type="GO" id="GO:0005829">
    <property type="term" value="C:cytosol"/>
    <property type="evidence" value="ECO:0007669"/>
    <property type="project" value="TreeGrafter"/>
</dbReference>
<dbReference type="Gene3D" id="2.30.38.10">
    <property type="entry name" value="Luciferase, Domain 3"/>
    <property type="match status" value="1"/>
</dbReference>
<dbReference type="PANTHER" id="PTHR45527:SF1">
    <property type="entry name" value="FATTY ACID SYNTHASE"/>
    <property type="match status" value="1"/>
</dbReference>
<evidence type="ECO:0000256" key="4">
    <source>
        <dbReference type="ARBA" id="ARBA00022553"/>
    </source>
</evidence>
<dbReference type="PROSITE" id="PS50075">
    <property type="entry name" value="CARRIER"/>
    <property type="match status" value="1"/>
</dbReference>
<dbReference type="Pfam" id="PF00501">
    <property type="entry name" value="AMP-binding"/>
    <property type="match status" value="1"/>
</dbReference>
<dbReference type="InterPro" id="IPR009081">
    <property type="entry name" value="PP-bd_ACP"/>
</dbReference>
<dbReference type="GO" id="GO:0009239">
    <property type="term" value="P:enterobactin biosynthetic process"/>
    <property type="evidence" value="ECO:0007669"/>
    <property type="project" value="TreeGrafter"/>
</dbReference>
<dbReference type="GO" id="GO:0043041">
    <property type="term" value="P:amino acid activation for nonribosomal peptide biosynthetic process"/>
    <property type="evidence" value="ECO:0007669"/>
    <property type="project" value="TreeGrafter"/>
</dbReference>
<dbReference type="InterPro" id="IPR023213">
    <property type="entry name" value="CAT-like_dom_sf"/>
</dbReference>
<reference evidence="6" key="1">
    <citation type="submission" date="2020-09" db="EMBL/GenBank/DDBJ databases">
        <title>Iningainema tapete sp. nov. (Scytonemataceae, Cyanobacteria) from greenhouses in central Florida (USA) produces two types of nodularin with biosynthetic potential for microcystin-LR and anabaenopeptins.</title>
        <authorList>
            <person name="Berthold D.E."/>
            <person name="Lefler F.W."/>
            <person name="Huang I.-S."/>
            <person name="Abdulla H."/>
            <person name="Zimba P.V."/>
            <person name="Laughinghouse H.D. IV."/>
        </authorList>
    </citation>
    <scope>NUCLEOTIDE SEQUENCE</scope>
    <source>
        <strain evidence="6">BLCCT55</strain>
    </source>
</reference>
<feature type="domain" description="Carrier" evidence="5">
    <location>
        <begin position="786"/>
        <end position="861"/>
    </location>
</feature>
<dbReference type="PROSITE" id="PS00455">
    <property type="entry name" value="AMP_BINDING"/>
    <property type="match status" value="1"/>
</dbReference>
<dbReference type="InterPro" id="IPR036736">
    <property type="entry name" value="ACP-like_sf"/>
</dbReference>
<sequence length="1137" mass="127115">MKVSFSSSELQKYWEKYLSGELPVLELPTSSPRSAIKTYNCSAYTFVINNRLTALIKQLANSENVGIYPLFLAAFKVLLYRYTNEKDILVALLLNEQDKTELKKKDNVVVSRDLISENTSFKNFLHQVSHTILEIREYQDYPFALLVNKLQSKSNSSYSPICQASFAFVHVNRSKTATQKQPPNCSQPILFDGGIPQEKVEFDLSLKVIEAADSFLCDFKYNSNLLNAATIAQFSAHYQNLLESIVSNPEQSVAQLPLLSESEREKILVEWNATGTDFDSTTCLHQLIEAQVERTPDALAVSYAGEQLTYRELNQRANQLAHYLQTLGVKPEVLVGICIERSVEMLVGLLGILKAGAAYLPLDPGYPLERLELILSDSQVPVLLSDRQKLFAHHEHRKVVCLRTHQENIATHSQSNPAPCATAENLAYVIYTSGSTGKPKGVEITHRAVVNFLQSMQYKPGITESDVLLAVTTVSFDIAALELYLPLITGASVVLAQREVASDGRLLKELINTSGATVMQATPASWRMLLAAGWSGSSQLKILCGGEGLTNELAKHLLAKGAELWNLYGPTETTIWSTVYKVEAEKLSHALAPIGRPIANTQIYILDEHQQPVPVGVKGELYIGGVGVARGYLNRSELTAQKFITNPFLRNARFYKTGDLARYLDDGNIEYISRIDNQVKIRGFRIELGEIENTLSAHPQVREAVVITSAEQSEEKQIVAYITTNQEQPTPEILRDFLKQKLPEYMIPVAFVRLDALPLTDNGKVNRRALPKPTVDSFSQQNEFVPPRNDTERKLAKIWSEILNIQPIGVKDNFFVIGGNSLSAIYLIAAIRQQFGKELPLSAVLTNPTIEEFAFLIDATDTFDHSPLIPIQPKGNKPPIFCVHPAGGNVMCYFKLAQYLGGDQPFYGLQAQGFYEEEPLTRVEDMASLYIQAIQKFQPNGPYQIGGWSFGGVVAYEMAQQLRKQGYEVSLLAILDSYVPILLDKNKKIDAPYLVGALSRYFGGMLGQDNLVTYDEMKHLSANEQINYILDKAEEVKILPPSNQSQQNRRILDVLVGTIKATYSYVRQPYPGKVTVFRAREKHIMANDPTLVWVEFFSILDAEDIKIIDVPGNHYTFILEPHLQVVAERLKSCLAQF</sequence>
<organism evidence="6 7">
    <name type="scientific">Iningainema tapete BLCC-T55</name>
    <dbReference type="NCBI Taxonomy" id="2748662"/>
    <lineage>
        <taxon>Bacteria</taxon>
        <taxon>Bacillati</taxon>
        <taxon>Cyanobacteriota</taxon>
        <taxon>Cyanophyceae</taxon>
        <taxon>Nostocales</taxon>
        <taxon>Scytonemataceae</taxon>
        <taxon>Iningainema tapete</taxon>
    </lineage>
</organism>
<dbReference type="Pfam" id="PF13193">
    <property type="entry name" value="AMP-binding_C"/>
    <property type="match status" value="1"/>
</dbReference>
<dbReference type="Gene3D" id="3.40.50.980">
    <property type="match status" value="2"/>
</dbReference>
<evidence type="ECO:0000256" key="1">
    <source>
        <dbReference type="ARBA" id="ARBA00001957"/>
    </source>
</evidence>
<evidence type="ECO:0000313" key="6">
    <source>
        <dbReference type="EMBL" id="MBD2774620.1"/>
    </source>
</evidence>
<dbReference type="Gene3D" id="1.10.1200.10">
    <property type="entry name" value="ACP-like"/>
    <property type="match status" value="1"/>
</dbReference>
<dbReference type="FunFam" id="3.40.50.980:FF:000001">
    <property type="entry name" value="Non-ribosomal peptide synthetase"/>
    <property type="match status" value="1"/>
</dbReference>
<dbReference type="GO" id="GO:0009366">
    <property type="term" value="C:enterobactin synthetase complex"/>
    <property type="evidence" value="ECO:0007669"/>
    <property type="project" value="TreeGrafter"/>
</dbReference>
<evidence type="ECO:0000256" key="2">
    <source>
        <dbReference type="ARBA" id="ARBA00006432"/>
    </source>
</evidence>
<dbReference type="EMBL" id="JACXAE010000072">
    <property type="protein sequence ID" value="MBD2774620.1"/>
    <property type="molecule type" value="Genomic_DNA"/>
</dbReference>
<keyword evidence="3" id="KW-0596">Phosphopantetheine</keyword>
<dbReference type="SUPFAM" id="SSF47336">
    <property type="entry name" value="ACP-like"/>
    <property type="match status" value="1"/>
</dbReference>
<dbReference type="PANTHER" id="PTHR45527">
    <property type="entry name" value="NONRIBOSOMAL PEPTIDE SYNTHETASE"/>
    <property type="match status" value="1"/>
</dbReference>
<accession>A0A8J6XE42</accession>
<dbReference type="FunFam" id="2.30.38.10:FF:000001">
    <property type="entry name" value="Non-ribosomal peptide synthetase PvdI"/>
    <property type="match status" value="1"/>
</dbReference>
<dbReference type="InterPro" id="IPR029058">
    <property type="entry name" value="AB_hydrolase_fold"/>
</dbReference>
<dbReference type="AlphaFoldDB" id="A0A8J6XE42"/>
<dbReference type="InterPro" id="IPR001242">
    <property type="entry name" value="Condensation_dom"/>
</dbReference>
<dbReference type="SUPFAM" id="SSF56801">
    <property type="entry name" value="Acetyl-CoA synthetase-like"/>
    <property type="match status" value="1"/>
</dbReference>
<dbReference type="CDD" id="cd12116">
    <property type="entry name" value="A_NRPS_Ta1_like"/>
    <property type="match status" value="1"/>
</dbReference>
<dbReference type="Gene3D" id="3.40.50.1820">
    <property type="entry name" value="alpha/beta hydrolase"/>
    <property type="match status" value="1"/>
</dbReference>
<dbReference type="Pfam" id="PF00668">
    <property type="entry name" value="Condensation"/>
    <property type="match status" value="1"/>
</dbReference>
<dbReference type="Pfam" id="PF00975">
    <property type="entry name" value="Thioesterase"/>
    <property type="match status" value="1"/>
</dbReference>